<dbReference type="PROSITE" id="PS50929">
    <property type="entry name" value="ABC_TM1F"/>
    <property type="match status" value="1"/>
</dbReference>
<dbReference type="Proteomes" id="UP001595453">
    <property type="component" value="Unassembled WGS sequence"/>
</dbReference>
<evidence type="ECO:0000256" key="4">
    <source>
        <dbReference type="ARBA" id="ARBA00022840"/>
    </source>
</evidence>
<organism evidence="12 13">
    <name type="scientific">Pseudoalteromonas fenneropenaei</name>
    <dbReference type="NCBI Taxonomy" id="1737459"/>
    <lineage>
        <taxon>Bacteria</taxon>
        <taxon>Pseudomonadati</taxon>
        <taxon>Pseudomonadota</taxon>
        <taxon>Gammaproteobacteria</taxon>
        <taxon>Alteromonadales</taxon>
        <taxon>Pseudoalteromonadaceae</taxon>
        <taxon>Pseudoalteromonas</taxon>
    </lineage>
</organism>
<evidence type="ECO:0000259" key="11">
    <source>
        <dbReference type="PROSITE" id="PS50990"/>
    </source>
</evidence>
<dbReference type="CDD" id="cd18567">
    <property type="entry name" value="ABC_6TM_CvaB_RaxB_like"/>
    <property type="match status" value="1"/>
</dbReference>
<gene>
    <name evidence="12" type="ORF">ACFOEE_12150</name>
</gene>
<dbReference type="Pfam" id="PF00005">
    <property type="entry name" value="ABC_tran"/>
    <property type="match status" value="1"/>
</dbReference>
<dbReference type="InterPro" id="IPR003593">
    <property type="entry name" value="AAA+_ATPase"/>
</dbReference>
<evidence type="ECO:0000259" key="9">
    <source>
        <dbReference type="PROSITE" id="PS50893"/>
    </source>
</evidence>
<evidence type="ECO:0000256" key="5">
    <source>
        <dbReference type="ARBA" id="ARBA00022989"/>
    </source>
</evidence>
<dbReference type="Gene3D" id="3.90.70.10">
    <property type="entry name" value="Cysteine proteinases"/>
    <property type="match status" value="1"/>
</dbReference>
<dbReference type="InterPro" id="IPR027417">
    <property type="entry name" value="P-loop_NTPase"/>
</dbReference>
<evidence type="ECO:0000313" key="13">
    <source>
        <dbReference type="Proteomes" id="UP001595453"/>
    </source>
</evidence>
<dbReference type="InterPro" id="IPR039421">
    <property type="entry name" value="Type_1_exporter"/>
</dbReference>
<dbReference type="PROSITE" id="PS50893">
    <property type="entry name" value="ABC_TRANSPORTER_2"/>
    <property type="match status" value="1"/>
</dbReference>
<sequence>MSQVEQDQQTQQEPDIFEEYENSRSLLRFWDSSKLPLILQSEAAECGLASLAMVAGYHGFHTDLVSLRQTFNISIEGCTLLDIMHFGEKLGLASRPLRIELEELELLQTPCILHWDLNHFVVLKKANNKRIVIHDPGNGEKTYSLEEASKHFTGVALEMLPTKEFEKREQKPTLKFSDFWSRISGLKRSLLLIFSLSLLLQVFTLASPYYIQLVIDDVVLTGDTSLLTVLALGFFLVLVFETGTNMLRGFTLLHFGNQMNIQLGANLFHHLVRLPLTYFEKRHMGDVVSRFGSLQQVKQLLTTGVIEAIIDGLMAIITLAMIFFYSPTLSLVVLAAVVLYALVRVAMYRPFRAISEQEIMARAEENSNFMETVRGIQTIKLFGSEVKREGQWQNRYAKAINQSIRLGNFQIGYDAINRILFGVENILVVFLAAKLVIAGGFSTGMLFAFMAYKRQFMDKTAKLIEKFIEFKMLGLHFDRIADIALTDREILQPAQFKKHVVQGGIELRNVTFRYSDATPNVLNDLSLTIQPGESVAITGPSGCGKSTLLKIMLGLIQPSSGDILIDGVPLAQIGARQYRQQIAAVMQDDELLSGSVADNIAFFESPLDMQRVVYCAELAAIHDDISAMPMGYDSLIGDMGSSLSGGQKQRIILARALYKNPQILFMDEATSHLDTKLEADINEAVSRLKITRIIIAHRKETIASASREIKLKKGQQAEPTKVTNTDQQDS</sequence>
<keyword evidence="13" id="KW-1185">Reference proteome</keyword>
<keyword evidence="6 8" id="KW-0472">Membrane</keyword>
<keyword evidence="5 8" id="KW-1133">Transmembrane helix</keyword>
<dbReference type="Pfam" id="PF03412">
    <property type="entry name" value="Peptidase_C39"/>
    <property type="match status" value="1"/>
</dbReference>
<feature type="domain" description="ABC transporter" evidence="9">
    <location>
        <begin position="505"/>
        <end position="730"/>
    </location>
</feature>
<dbReference type="CDD" id="cd03246">
    <property type="entry name" value="ABCC_Protease_Secretion"/>
    <property type="match status" value="1"/>
</dbReference>
<proteinExistence type="predicted"/>
<dbReference type="InterPro" id="IPR005074">
    <property type="entry name" value="Peptidase_C39"/>
</dbReference>
<dbReference type="PANTHER" id="PTHR24221">
    <property type="entry name" value="ATP-BINDING CASSETTE SUB-FAMILY B"/>
    <property type="match status" value="1"/>
</dbReference>
<dbReference type="RefSeq" id="WP_377124591.1">
    <property type="nucleotide sequence ID" value="NZ_JBHRSD010000018.1"/>
</dbReference>
<dbReference type="SUPFAM" id="SSF52540">
    <property type="entry name" value="P-loop containing nucleoside triphosphate hydrolases"/>
    <property type="match status" value="1"/>
</dbReference>
<feature type="transmembrane region" description="Helical" evidence="8">
    <location>
        <begin position="190"/>
        <end position="212"/>
    </location>
</feature>
<dbReference type="InterPro" id="IPR036640">
    <property type="entry name" value="ABC1_TM_sf"/>
</dbReference>
<keyword evidence="4" id="KW-0067">ATP-binding</keyword>
<feature type="compositionally biased region" description="Polar residues" evidence="7">
    <location>
        <begin position="717"/>
        <end position="730"/>
    </location>
</feature>
<feature type="region of interest" description="Disordered" evidence="7">
    <location>
        <begin position="709"/>
        <end position="730"/>
    </location>
</feature>
<feature type="transmembrane region" description="Helical" evidence="8">
    <location>
        <begin position="329"/>
        <end position="347"/>
    </location>
</feature>
<evidence type="ECO:0000256" key="1">
    <source>
        <dbReference type="ARBA" id="ARBA00004651"/>
    </source>
</evidence>
<keyword evidence="3" id="KW-0547">Nucleotide-binding</keyword>
<feature type="transmembrane region" description="Helical" evidence="8">
    <location>
        <begin position="426"/>
        <end position="452"/>
    </location>
</feature>
<protein>
    <submittedName>
        <fullName evidence="12">Peptidase domain-containing ABC transporter</fullName>
    </submittedName>
</protein>
<dbReference type="PANTHER" id="PTHR24221:SF606">
    <property type="entry name" value="COLICIN V SECRETION-PROCESSING ATP-BINDING PROTEIN"/>
    <property type="match status" value="1"/>
</dbReference>
<dbReference type="SUPFAM" id="SSF90123">
    <property type="entry name" value="ABC transporter transmembrane region"/>
    <property type="match status" value="1"/>
</dbReference>
<dbReference type="EMBL" id="JBHRSD010000018">
    <property type="protein sequence ID" value="MFC3033273.1"/>
    <property type="molecule type" value="Genomic_DNA"/>
</dbReference>
<dbReference type="Gene3D" id="1.20.1560.10">
    <property type="entry name" value="ABC transporter type 1, transmembrane domain"/>
    <property type="match status" value="1"/>
</dbReference>
<evidence type="ECO:0000313" key="12">
    <source>
        <dbReference type="EMBL" id="MFC3033273.1"/>
    </source>
</evidence>
<feature type="transmembrane region" description="Helical" evidence="8">
    <location>
        <begin position="300"/>
        <end position="323"/>
    </location>
</feature>
<reference evidence="13" key="1">
    <citation type="journal article" date="2019" name="Int. J. Syst. Evol. Microbiol.">
        <title>The Global Catalogue of Microorganisms (GCM) 10K type strain sequencing project: providing services to taxonomists for standard genome sequencing and annotation.</title>
        <authorList>
            <consortium name="The Broad Institute Genomics Platform"/>
            <consortium name="The Broad Institute Genome Sequencing Center for Infectious Disease"/>
            <person name="Wu L."/>
            <person name="Ma J."/>
        </authorList>
    </citation>
    <scope>NUCLEOTIDE SEQUENCE [LARGE SCALE GENOMIC DNA]</scope>
    <source>
        <strain evidence="13">KCTC 42730</strain>
    </source>
</reference>
<dbReference type="InterPro" id="IPR003439">
    <property type="entry name" value="ABC_transporter-like_ATP-bd"/>
</dbReference>
<comment type="caution">
    <text evidence="12">The sequence shown here is derived from an EMBL/GenBank/DDBJ whole genome shotgun (WGS) entry which is preliminary data.</text>
</comment>
<evidence type="ECO:0000256" key="7">
    <source>
        <dbReference type="SAM" id="MobiDB-lite"/>
    </source>
</evidence>
<dbReference type="Gene3D" id="3.40.50.300">
    <property type="entry name" value="P-loop containing nucleotide triphosphate hydrolases"/>
    <property type="match status" value="1"/>
</dbReference>
<feature type="domain" description="ABC transmembrane type-1" evidence="10">
    <location>
        <begin position="191"/>
        <end position="472"/>
    </location>
</feature>
<dbReference type="SMART" id="SM00382">
    <property type="entry name" value="AAA"/>
    <property type="match status" value="1"/>
</dbReference>
<comment type="subcellular location">
    <subcellularLocation>
        <location evidence="1">Cell membrane</location>
        <topology evidence="1">Multi-pass membrane protein</topology>
    </subcellularLocation>
</comment>
<dbReference type="PROSITE" id="PS00211">
    <property type="entry name" value="ABC_TRANSPORTER_1"/>
    <property type="match status" value="1"/>
</dbReference>
<accession>A0ABV7CL40</accession>
<evidence type="ECO:0000259" key="10">
    <source>
        <dbReference type="PROSITE" id="PS50929"/>
    </source>
</evidence>
<evidence type="ECO:0000256" key="8">
    <source>
        <dbReference type="SAM" id="Phobius"/>
    </source>
</evidence>
<evidence type="ECO:0000256" key="6">
    <source>
        <dbReference type="ARBA" id="ARBA00023136"/>
    </source>
</evidence>
<keyword evidence="2 8" id="KW-0812">Transmembrane</keyword>
<evidence type="ECO:0000256" key="2">
    <source>
        <dbReference type="ARBA" id="ARBA00022692"/>
    </source>
</evidence>
<feature type="domain" description="Peptidase C39" evidence="11">
    <location>
        <begin position="40"/>
        <end position="159"/>
    </location>
</feature>
<dbReference type="PROSITE" id="PS50990">
    <property type="entry name" value="PEPTIDASE_C39"/>
    <property type="match status" value="1"/>
</dbReference>
<dbReference type="Pfam" id="PF00664">
    <property type="entry name" value="ABC_membrane"/>
    <property type="match status" value="1"/>
</dbReference>
<name>A0ABV7CL40_9GAMM</name>
<feature type="transmembrane region" description="Helical" evidence="8">
    <location>
        <begin position="218"/>
        <end position="240"/>
    </location>
</feature>
<evidence type="ECO:0000256" key="3">
    <source>
        <dbReference type="ARBA" id="ARBA00022741"/>
    </source>
</evidence>
<dbReference type="InterPro" id="IPR011527">
    <property type="entry name" value="ABC1_TM_dom"/>
</dbReference>
<dbReference type="InterPro" id="IPR017871">
    <property type="entry name" value="ABC_transporter-like_CS"/>
</dbReference>